<feature type="domain" description="Chitin-binding type-2" evidence="7">
    <location>
        <begin position="108"/>
        <end position="169"/>
    </location>
</feature>
<keyword evidence="1" id="KW-0147">Chitin-binding</keyword>
<dbReference type="GO" id="GO:0008061">
    <property type="term" value="F:chitin binding"/>
    <property type="evidence" value="ECO:0007669"/>
    <property type="project" value="UniProtKB-KW"/>
</dbReference>
<keyword evidence="4" id="KW-1015">Disulfide bond</keyword>
<dbReference type="FunFam" id="2.170.140.10:FF:000005">
    <property type="entry name" value="Acidic mammalian chitinase"/>
    <property type="match status" value="1"/>
</dbReference>
<dbReference type="Pfam" id="PF01607">
    <property type="entry name" value="CBM_14"/>
    <property type="match status" value="1"/>
</dbReference>
<sequence length="781" mass="86407">MNCVLFKNSITKREADDLKIVCYYSNWAVNRHASAAHTPENLTPYLCTHLNRRKRTLDIQAVTRRPSSRRRFPIASHSPVTVATESARITEAVTTLDPPTSAPDIDIPFECEDEGFFKNPKDCRKYFWCLDSGPANLGVVAHAFTCPSGLYFNTKTEACDYPQNVNCKQKGKVEVTTKKPKSRSRQQTSTTTTEAPSTSAPQLQITPELVAEALKLAQAQQPPQQNTKNTELTQLLQLVQSLGGIDKVQSLISNKVKSNDNTANFLHDGDIPLEGIANTRTTQSYFAPSYETPKRQEFTAPIVTTESYTSPPQSPPAEGSWLAIPKNQVRSRRPQYDYNSVTTQDPSLSQPKEERPLTAKEPVLPPQSPFNFVYTTPERSAAPKNSNPSHIQPSEPLSPDGGSVDGFFVYNSPGRVSLPSTRSTAVATESPRESHRLINYQQPANERVALRVSPGNMFRLPIESNSGGRRPMRVQVQSAFTVDDRTVPGVLYDEEAEIATHKPALTPELRGSPQSQQSSQSSESPQSPHSSPQIIAKRPSRKRPPQRPHLRDKKDETVPPTITNHLPPNSFYEPPQGRPEKELRNPFPVSRLNEFSPPTQPANSFVRQQTPRTVASTQTPNTPSRDFFPTEFPQYEYPQTQTVRQPFPLISATTVRSTPDIGTTSRPLRRGRPRRPSSAPSSSFQVTTPRKPITEAPVTPAVESSNSASDHSGPAVVIEKSGQISCGRRGVHPHPNSCAQFVVCAPGKTANTLRSYTHHCPAEQLFVKEVGRCRPGNRALC</sequence>
<feature type="compositionally biased region" description="Polar residues" evidence="6">
    <location>
        <begin position="337"/>
        <end position="350"/>
    </location>
</feature>
<evidence type="ECO:0000256" key="5">
    <source>
        <dbReference type="ARBA" id="ARBA00023180"/>
    </source>
</evidence>
<dbReference type="PANTHER" id="PTHR23301:SF0">
    <property type="entry name" value="CHITIN-BINDING TYPE-2 DOMAIN-CONTAINING PROTEIN-RELATED"/>
    <property type="match status" value="1"/>
</dbReference>
<dbReference type="InterPro" id="IPR002557">
    <property type="entry name" value="Chitin-bd_dom"/>
</dbReference>
<feature type="region of interest" description="Disordered" evidence="6">
    <location>
        <begin position="305"/>
        <end position="405"/>
    </location>
</feature>
<dbReference type="GO" id="GO:0005576">
    <property type="term" value="C:extracellular region"/>
    <property type="evidence" value="ECO:0007669"/>
    <property type="project" value="InterPro"/>
</dbReference>
<feature type="compositionally biased region" description="Low complexity" evidence="6">
    <location>
        <begin position="185"/>
        <end position="201"/>
    </location>
</feature>
<dbReference type="SUPFAM" id="SSF57625">
    <property type="entry name" value="Invertebrate chitin-binding proteins"/>
    <property type="match status" value="2"/>
</dbReference>
<evidence type="ECO:0000256" key="3">
    <source>
        <dbReference type="ARBA" id="ARBA00022737"/>
    </source>
</evidence>
<feature type="compositionally biased region" description="Polar residues" evidence="6">
    <location>
        <begin position="651"/>
        <end position="664"/>
    </location>
</feature>
<feature type="region of interest" description="Disordered" evidence="6">
    <location>
        <begin position="500"/>
        <end position="627"/>
    </location>
</feature>
<feature type="compositionally biased region" description="Basic residues" evidence="6">
    <location>
        <begin position="538"/>
        <end position="551"/>
    </location>
</feature>
<feature type="region of interest" description="Disordered" evidence="6">
    <location>
        <begin position="170"/>
        <end position="202"/>
    </location>
</feature>
<keyword evidence="9" id="KW-1185">Reference proteome</keyword>
<keyword evidence="5" id="KW-0325">Glycoprotein</keyword>
<keyword evidence="2" id="KW-0732">Signal</keyword>
<dbReference type="PANTHER" id="PTHR23301">
    <property type="entry name" value="CHITIN BINDING PERITROPHIN-A"/>
    <property type="match status" value="1"/>
</dbReference>
<feature type="compositionally biased region" description="Polar residues" evidence="6">
    <location>
        <begin position="369"/>
        <end position="392"/>
    </location>
</feature>
<dbReference type="STRING" id="299467.A0A443SFK7"/>
<proteinExistence type="predicted"/>
<protein>
    <submittedName>
        <fullName evidence="8">Chitinase-like protein 1</fullName>
    </submittedName>
</protein>
<feature type="domain" description="Chitin-binding type-2" evidence="7">
    <location>
        <begin position="723"/>
        <end position="781"/>
    </location>
</feature>
<feature type="compositionally biased region" description="Low complexity" evidence="6">
    <location>
        <begin position="512"/>
        <end position="533"/>
    </location>
</feature>
<dbReference type="PROSITE" id="PS50940">
    <property type="entry name" value="CHIT_BIND_II"/>
    <property type="match status" value="2"/>
</dbReference>
<dbReference type="OrthoDB" id="6515639at2759"/>
<evidence type="ECO:0000313" key="9">
    <source>
        <dbReference type="Proteomes" id="UP000288716"/>
    </source>
</evidence>
<feature type="region of interest" description="Disordered" evidence="6">
    <location>
        <begin position="651"/>
        <end position="693"/>
    </location>
</feature>
<dbReference type="AlphaFoldDB" id="A0A443SFK7"/>
<dbReference type="Proteomes" id="UP000288716">
    <property type="component" value="Unassembled WGS sequence"/>
</dbReference>
<evidence type="ECO:0000256" key="6">
    <source>
        <dbReference type="SAM" id="MobiDB-lite"/>
    </source>
</evidence>
<evidence type="ECO:0000256" key="4">
    <source>
        <dbReference type="ARBA" id="ARBA00023157"/>
    </source>
</evidence>
<reference evidence="8 9" key="1">
    <citation type="journal article" date="2018" name="Gigascience">
        <title>Genomes of trombidid mites reveal novel predicted allergens and laterally-transferred genes associated with secondary metabolism.</title>
        <authorList>
            <person name="Dong X."/>
            <person name="Chaisiri K."/>
            <person name="Xia D."/>
            <person name="Armstrong S.D."/>
            <person name="Fang Y."/>
            <person name="Donnelly M.J."/>
            <person name="Kadowaki T."/>
            <person name="McGarry J.W."/>
            <person name="Darby A.C."/>
            <person name="Makepeace B.L."/>
        </authorList>
    </citation>
    <scope>NUCLEOTIDE SEQUENCE [LARGE SCALE GENOMIC DNA]</scope>
    <source>
        <strain evidence="8">UoL-UT</strain>
    </source>
</reference>
<dbReference type="InterPro" id="IPR051940">
    <property type="entry name" value="Chitin_bind-dev_reg"/>
</dbReference>
<feature type="compositionally biased region" description="Polar residues" evidence="6">
    <location>
        <begin position="601"/>
        <end position="624"/>
    </location>
</feature>
<keyword evidence="3" id="KW-0677">Repeat</keyword>
<dbReference type="SMART" id="SM00494">
    <property type="entry name" value="ChtBD2"/>
    <property type="match status" value="2"/>
</dbReference>
<evidence type="ECO:0000259" key="7">
    <source>
        <dbReference type="PROSITE" id="PS50940"/>
    </source>
</evidence>
<comment type="caution">
    <text evidence="8">The sequence shown here is derived from an EMBL/GenBank/DDBJ whole genome shotgun (WGS) entry which is preliminary data.</text>
</comment>
<dbReference type="Gene3D" id="2.170.140.10">
    <property type="entry name" value="Chitin binding domain"/>
    <property type="match status" value="2"/>
</dbReference>
<name>A0A443SFK7_9ACAR</name>
<dbReference type="InterPro" id="IPR036508">
    <property type="entry name" value="Chitin-bd_dom_sf"/>
</dbReference>
<accession>A0A443SFK7</accession>
<gene>
    <name evidence="8" type="ORF">B4U80_12990</name>
</gene>
<evidence type="ECO:0000256" key="2">
    <source>
        <dbReference type="ARBA" id="ARBA00022729"/>
    </source>
</evidence>
<dbReference type="VEuPathDB" id="VectorBase:LDEU005740"/>
<organism evidence="8 9">
    <name type="scientific">Leptotrombidium deliense</name>
    <dbReference type="NCBI Taxonomy" id="299467"/>
    <lineage>
        <taxon>Eukaryota</taxon>
        <taxon>Metazoa</taxon>
        <taxon>Ecdysozoa</taxon>
        <taxon>Arthropoda</taxon>
        <taxon>Chelicerata</taxon>
        <taxon>Arachnida</taxon>
        <taxon>Acari</taxon>
        <taxon>Acariformes</taxon>
        <taxon>Trombidiformes</taxon>
        <taxon>Prostigmata</taxon>
        <taxon>Anystina</taxon>
        <taxon>Parasitengona</taxon>
        <taxon>Trombiculoidea</taxon>
        <taxon>Trombiculidae</taxon>
        <taxon>Leptotrombidium</taxon>
    </lineage>
</organism>
<evidence type="ECO:0000313" key="8">
    <source>
        <dbReference type="EMBL" id="RWS26301.1"/>
    </source>
</evidence>
<dbReference type="EMBL" id="NCKV01002885">
    <property type="protein sequence ID" value="RWS26301.1"/>
    <property type="molecule type" value="Genomic_DNA"/>
</dbReference>
<evidence type="ECO:0000256" key="1">
    <source>
        <dbReference type="ARBA" id="ARBA00022669"/>
    </source>
</evidence>